<evidence type="ECO:0000313" key="2">
    <source>
        <dbReference type="Proteomes" id="UP000001870"/>
    </source>
</evidence>
<reference evidence="1 2" key="1">
    <citation type="journal article" date="2008" name="ISME J.">
        <title>Comparative genomics of two ecotypes of the marine planktonic copiotroph Alteromonas macleodii suggests alternative lifestyles associated with different kinds of particulate organic matter.</title>
        <authorList>
            <person name="Ivars-Martinez E."/>
            <person name="Martin-Cuadrado A.B."/>
            <person name="D'Auria G."/>
            <person name="Mira A."/>
            <person name="Ferriera S."/>
            <person name="Johnson J."/>
            <person name="Friedman R."/>
            <person name="Rodriguez-Valera F."/>
        </authorList>
    </citation>
    <scope>NUCLEOTIDE SEQUENCE [LARGE SCALE GENOMIC DNA]</scope>
    <source>
        <strain evidence="2">DSM 17117 / CIP 110805 / LMG 28347 / Deep ecotype</strain>
    </source>
</reference>
<dbReference type="EMBL" id="CP001103">
    <property type="protein sequence ID" value="AGV54118.1"/>
    <property type="molecule type" value="Genomic_DNA"/>
</dbReference>
<dbReference type="Proteomes" id="UP000001870">
    <property type="component" value="Chromosome"/>
</dbReference>
<name>T2DN68_ALTMD</name>
<dbReference type="AlphaFoldDB" id="T2DN68"/>
<sequence>MALRRVNPLLSKLLAMPIKERVKPHQKLIAVGTLIDAAKDGFTVRFCLSVQAQ</sequence>
<keyword evidence="2" id="KW-1185">Reference proteome</keyword>
<organism evidence="1 2">
    <name type="scientific">Alteromonas mediterranea (strain DSM 17117 / CIP 110805 / LMG 28347 / Deep ecotype)</name>
    <dbReference type="NCBI Taxonomy" id="1774373"/>
    <lineage>
        <taxon>Bacteria</taxon>
        <taxon>Pseudomonadati</taxon>
        <taxon>Pseudomonadota</taxon>
        <taxon>Gammaproteobacteria</taxon>
        <taxon>Alteromonadales</taxon>
        <taxon>Alteromonadaceae</taxon>
        <taxon>Alteromonas/Salinimonas group</taxon>
        <taxon>Alteromonas</taxon>
    </lineage>
</organism>
<evidence type="ECO:0000313" key="1">
    <source>
        <dbReference type="EMBL" id="AGV54118.1"/>
    </source>
</evidence>
<dbReference type="KEGG" id="amc:MADE_000001023175"/>
<gene>
    <name evidence="1" type="ORF">MADE_000001023175</name>
</gene>
<reference evidence="1 2" key="2">
    <citation type="journal article" date="2015" name="Antonie Van Leeuwenhoek">
        <title>Ecophysiological diversity of a novel member of the genus Alteromonas, and description of Alteromonas mediterranea sp. nov.</title>
        <authorList>
            <person name="Ivanova E.P."/>
            <person name="Lopez-Perez M."/>
            <person name="Zabalos M."/>
            <person name="Nguyen S.H."/>
            <person name="Webb H.K."/>
            <person name="Ryan J."/>
            <person name="Lagutin K."/>
            <person name="Vyssotski M."/>
            <person name="Crawford R.J."/>
            <person name="Rodriguez-Valera F."/>
        </authorList>
    </citation>
    <scope>NUCLEOTIDE SEQUENCE [LARGE SCALE GENOMIC DNA]</scope>
    <source>
        <strain evidence="2">DSM 17117 / CIP 110805 / LMG 28347 / Deep ecotype</strain>
    </source>
</reference>
<proteinExistence type="predicted"/>
<dbReference type="HOGENOM" id="CLU_3057834_0_0_6"/>
<protein>
    <submittedName>
        <fullName evidence="1">Uncharacterized protein</fullName>
    </submittedName>
</protein>
<accession>T2DN68</accession>